<feature type="region of interest" description="Disordered" evidence="5">
    <location>
        <begin position="127"/>
        <end position="146"/>
    </location>
</feature>
<dbReference type="InterPro" id="IPR037038">
    <property type="entry name" value="HepT-like_sf"/>
</dbReference>
<sequence>MTTAEATWTGTLFEGRFRSCLVAETPYLLACHAYIELNSVRAGMVAHPGDYRWSSYRTNAQEEAERLITPHPSVEALGPTLEQRCGQYRERFRHQLAPDMVDQIRQTTHSGLVLGSERFQQQVADQLGRRTTPGKPGRKPGGGGLTGVCPQFPKTGRMPWACTKDSFPSSISTWLRCPCPTPSSVPVRCFTPTIDCDSFGKKTGSRRCGRSTTCIINATMLEGTGRSHMEIEYIDALKSLGMVVPSDARQAFTKLQSLGHDSSGTPWNKVIGLRNALVHDYPNLDAEIVKGIIRQRDYRSLLAFAHEQLQATP</sequence>
<evidence type="ECO:0000313" key="7">
    <source>
        <dbReference type="Proteomes" id="UP000518892"/>
    </source>
</evidence>
<dbReference type="EMBL" id="JACHXR010000001">
    <property type="protein sequence ID" value="MBB3229735.1"/>
    <property type="molecule type" value="Genomic_DNA"/>
</dbReference>
<evidence type="ECO:0000313" key="6">
    <source>
        <dbReference type="EMBL" id="MBB3229735.1"/>
    </source>
</evidence>
<dbReference type="Gene3D" id="1.20.120.580">
    <property type="entry name" value="bsu32300-like"/>
    <property type="match status" value="1"/>
</dbReference>
<dbReference type="GO" id="GO:0004803">
    <property type="term" value="F:transposase activity"/>
    <property type="evidence" value="ECO:0007669"/>
    <property type="project" value="InterPro"/>
</dbReference>
<keyword evidence="7" id="KW-1185">Reference proteome</keyword>
<comment type="caution">
    <text evidence="6">The sequence shown here is derived from an EMBL/GenBank/DDBJ whole genome shotgun (WGS) entry which is preliminary data.</text>
</comment>
<accession>A0A7W5HIC1</accession>
<reference evidence="6 7" key="1">
    <citation type="submission" date="2020-08" db="EMBL/GenBank/DDBJ databases">
        <title>Genomic Encyclopedia of Type Strains, Phase III (KMG-III): the genomes of soil and plant-associated and newly described type strains.</title>
        <authorList>
            <person name="Whitman W."/>
        </authorList>
    </citation>
    <scope>NUCLEOTIDE SEQUENCE [LARGE SCALE GENOMIC DNA]</scope>
    <source>
        <strain evidence="6 7">CECT 7744</strain>
    </source>
</reference>
<dbReference type="Pfam" id="PF01934">
    <property type="entry name" value="HepT-like"/>
    <property type="match status" value="1"/>
</dbReference>
<dbReference type="GO" id="GO:0004540">
    <property type="term" value="F:RNA nuclease activity"/>
    <property type="evidence" value="ECO:0007669"/>
    <property type="project" value="InterPro"/>
</dbReference>
<organism evidence="6 7">
    <name type="scientific">Halomonas stenophila</name>
    <dbReference type="NCBI Taxonomy" id="795312"/>
    <lineage>
        <taxon>Bacteria</taxon>
        <taxon>Pseudomonadati</taxon>
        <taxon>Pseudomonadota</taxon>
        <taxon>Gammaproteobacteria</taxon>
        <taxon>Oceanospirillales</taxon>
        <taxon>Halomonadaceae</taxon>
        <taxon>Halomonas</taxon>
    </lineage>
</organism>
<evidence type="ECO:0000256" key="1">
    <source>
        <dbReference type="ARBA" id="ARBA00022649"/>
    </source>
</evidence>
<comment type="similarity">
    <text evidence="4">Belongs to the HepT RNase toxin family.</text>
</comment>
<dbReference type="InterPro" id="IPR008201">
    <property type="entry name" value="HepT-like"/>
</dbReference>
<name>A0A7W5HIC1_9GAMM</name>
<keyword evidence="3" id="KW-0378">Hydrolase</keyword>
<protein>
    <recommendedName>
        <fullName evidence="8">DUF86 domain-containing protein</fullName>
    </recommendedName>
</protein>
<dbReference type="PANTHER" id="PTHR34322:SF2">
    <property type="entry name" value="TRANSPOSASE IS200-LIKE DOMAIN-CONTAINING PROTEIN"/>
    <property type="match status" value="1"/>
</dbReference>
<dbReference type="GO" id="GO:0110001">
    <property type="term" value="C:toxin-antitoxin complex"/>
    <property type="evidence" value="ECO:0007669"/>
    <property type="project" value="InterPro"/>
</dbReference>
<evidence type="ECO:0008006" key="8">
    <source>
        <dbReference type="Google" id="ProtNLM"/>
    </source>
</evidence>
<evidence type="ECO:0000256" key="3">
    <source>
        <dbReference type="ARBA" id="ARBA00022801"/>
    </source>
</evidence>
<dbReference type="Proteomes" id="UP000518892">
    <property type="component" value="Unassembled WGS sequence"/>
</dbReference>
<keyword evidence="2" id="KW-0540">Nuclease</keyword>
<dbReference type="RefSeq" id="WP_221187645.1">
    <property type="nucleotide sequence ID" value="NZ_JACHXR010000001.1"/>
</dbReference>
<dbReference type="AlphaFoldDB" id="A0A7W5HIC1"/>
<dbReference type="InterPro" id="IPR036515">
    <property type="entry name" value="Transposase_17_sf"/>
</dbReference>
<evidence type="ECO:0000256" key="4">
    <source>
        <dbReference type="ARBA" id="ARBA00024207"/>
    </source>
</evidence>
<proteinExistence type="inferred from homology"/>
<dbReference type="PANTHER" id="PTHR34322">
    <property type="entry name" value="TRANSPOSASE, Y1_TNP DOMAIN-CONTAINING"/>
    <property type="match status" value="1"/>
</dbReference>
<dbReference type="Gene3D" id="3.30.70.1290">
    <property type="entry name" value="Transposase IS200-like"/>
    <property type="match status" value="1"/>
</dbReference>
<keyword evidence="1" id="KW-1277">Toxin-antitoxin system</keyword>
<gene>
    <name evidence="6" type="ORF">FHR97_000550</name>
</gene>
<dbReference type="GO" id="GO:0016787">
    <property type="term" value="F:hydrolase activity"/>
    <property type="evidence" value="ECO:0007669"/>
    <property type="project" value="UniProtKB-KW"/>
</dbReference>
<evidence type="ECO:0000256" key="5">
    <source>
        <dbReference type="SAM" id="MobiDB-lite"/>
    </source>
</evidence>
<dbReference type="GO" id="GO:0003677">
    <property type="term" value="F:DNA binding"/>
    <property type="evidence" value="ECO:0007669"/>
    <property type="project" value="InterPro"/>
</dbReference>
<evidence type="ECO:0000256" key="2">
    <source>
        <dbReference type="ARBA" id="ARBA00022722"/>
    </source>
</evidence>
<dbReference type="GO" id="GO:0006313">
    <property type="term" value="P:DNA transposition"/>
    <property type="evidence" value="ECO:0007669"/>
    <property type="project" value="InterPro"/>
</dbReference>